<dbReference type="AlphaFoldDB" id="A0A412IXC0"/>
<dbReference type="RefSeq" id="WP_118320514.1">
    <property type="nucleotide sequence ID" value="NZ_QRVM01000057.1"/>
</dbReference>
<dbReference type="EMBL" id="QRVM01000057">
    <property type="protein sequence ID" value="RGS44737.1"/>
    <property type="molecule type" value="Genomic_DNA"/>
</dbReference>
<comment type="caution">
    <text evidence="1">The sequence shown here is derived from an EMBL/GenBank/DDBJ whole genome shotgun (WGS) entry which is preliminary data.</text>
</comment>
<proteinExistence type="predicted"/>
<organism evidence="1 2">
    <name type="scientific">Holdemanella biformis</name>
    <dbReference type="NCBI Taxonomy" id="1735"/>
    <lineage>
        <taxon>Bacteria</taxon>
        <taxon>Bacillati</taxon>
        <taxon>Bacillota</taxon>
        <taxon>Erysipelotrichia</taxon>
        <taxon>Erysipelotrichales</taxon>
        <taxon>Erysipelotrichaceae</taxon>
        <taxon>Holdemanella</taxon>
    </lineage>
</organism>
<gene>
    <name evidence="1" type="ORF">DWX92_10065</name>
</gene>
<sequence length="109" mass="12919">MKKEQQRGNDCIFISGHNEHVAKWESYDSMGKLLSNQYRYYVIGANFYKTRCNLPEGNHKRTIQTFYSLDPLAKTAKLAGFKMCWIDFLLLKKVQKLKGMQMHIPIWER</sequence>
<dbReference type="Gene3D" id="3.40.1660.10">
    <property type="entry name" value="EreA-like (biosynthetic domain)"/>
    <property type="match status" value="1"/>
</dbReference>
<evidence type="ECO:0000313" key="2">
    <source>
        <dbReference type="Proteomes" id="UP000285274"/>
    </source>
</evidence>
<reference evidence="1 2" key="1">
    <citation type="submission" date="2018-08" db="EMBL/GenBank/DDBJ databases">
        <title>A genome reference for cultivated species of the human gut microbiota.</title>
        <authorList>
            <person name="Zou Y."/>
            <person name="Xue W."/>
            <person name="Luo G."/>
        </authorList>
    </citation>
    <scope>NUCLEOTIDE SEQUENCE [LARGE SCALE GENOMIC DNA]</scope>
    <source>
        <strain evidence="1 2">AF22-10AC</strain>
    </source>
</reference>
<protein>
    <submittedName>
        <fullName evidence="1">Uncharacterized protein</fullName>
    </submittedName>
</protein>
<dbReference type="SUPFAM" id="SSF159501">
    <property type="entry name" value="EreA/ChaN-like"/>
    <property type="match status" value="1"/>
</dbReference>
<name>A0A412IXC0_9FIRM</name>
<evidence type="ECO:0000313" key="1">
    <source>
        <dbReference type="EMBL" id="RGS44737.1"/>
    </source>
</evidence>
<accession>A0A412IXC0</accession>
<dbReference type="Proteomes" id="UP000285274">
    <property type="component" value="Unassembled WGS sequence"/>
</dbReference>